<name>A0ABV0G5Q2_9BURK</name>
<evidence type="ECO:0000256" key="6">
    <source>
        <dbReference type="ARBA" id="ARBA00023136"/>
    </source>
</evidence>
<feature type="transmembrane region" description="Helical" evidence="8">
    <location>
        <begin position="15"/>
        <end position="40"/>
    </location>
</feature>
<keyword evidence="10" id="KW-1185">Reference proteome</keyword>
<comment type="caution">
    <text evidence="9">The sequence shown here is derived from an EMBL/GenBank/DDBJ whole genome shotgun (WGS) entry which is preliminary data.</text>
</comment>
<keyword evidence="5 8" id="KW-1133">Transmembrane helix</keyword>
<comment type="subcellular location">
    <subcellularLocation>
        <location evidence="1">Cell membrane</location>
        <topology evidence="1">Single-pass membrane protein</topology>
    </subcellularLocation>
    <subcellularLocation>
        <location evidence="7">Cell membrane</location>
        <topology evidence="7">Single-pass type II membrane protein</topology>
    </subcellularLocation>
</comment>
<accession>A0ABV0G5Q2</accession>
<gene>
    <name evidence="9" type="ORF">ABDJ85_16405</name>
</gene>
<dbReference type="InterPro" id="IPR003400">
    <property type="entry name" value="ExbD"/>
</dbReference>
<evidence type="ECO:0000256" key="2">
    <source>
        <dbReference type="ARBA" id="ARBA00005811"/>
    </source>
</evidence>
<keyword evidence="4 7" id="KW-0812">Transmembrane</keyword>
<protein>
    <submittedName>
        <fullName evidence="9">Biopolymer transporter ExbD</fullName>
    </submittedName>
</protein>
<organism evidence="9 10">
    <name type="scientific">Roseateles paludis</name>
    <dbReference type="NCBI Taxonomy" id="3145238"/>
    <lineage>
        <taxon>Bacteria</taxon>
        <taxon>Pseudomonadati</taxon>
        <taxon>Pseudomonadota</taxon>
        <taxon>Betaproteobacteria</taxon>
        <taxon>Burkholderiales</taxon>
        <taxon>Sphaerotilaceae</taxon>
        <taxon>Roseateles</taxon>
    </lineage>
</organism>
<dbReference type="PANTHER" id="PTHR30558">
    <property type="entry name" value="EXBD MEMBRANE COMPONENT OF PMF-DRIVEN MACROMOLECULE IMPORT SYSTEM"/>
    <property type="match status" value="1"/>
</dbReference>
<evidence type="ECO:0000313" key="10">
    <source>
        <dbReference type="Proteomes" id="UP001495147"/>
    </source>
</evidence>
<evidence type="ECO:0000256" key="7">
    <source>
        <dbReference type="RuleBase" id="RU003879"/>
    </source>
</evidence>
<dbReference type="Pfam" id="PF02472">
    <property type="entry name" value="ExbD"/>
    <property type="match status" value="1"/>
</dbReference>
<evidence type="ECO:0000256" key="8">
    <source>
        <dbReference type="SAM" id="Phobius"/>
    </source>
</evidence>
<keyword evidence="3" id="KW-1003">Cell membrane</keyword>
<evidence type="ECO:0000256" key="3">
    <source>
        <dbReference type="ARBA" id="ARBA00022475"/>
    </source>
</evidence>
<keyword evidence="7" id="KW-0653">Protein transport</keyword>
<dbReference type="RefSeq" id="WP_347705876.1">
    <property type="nucleotide sequence ID" value="NZ_JBDPZD010000005.1"/>
</dbReference>
<sequence length="169" mass="18194">MPVRRPRKPVAHLEVTAFINVIVVLVPFLLSTAVFSHLAVMDLALPAKSSGPEQINTEQLLKLEVVMRPDALEVGDRIGGLIERIPSTPEGYDLAALSTLLQRIKDKYPDTRSASVLAQPDTPYDSLVQVMDAVRQAKPPAGAGKLPDIELFPDVSIGDAPVITKKGPA</sequence>
<proteinExistence type="inferred from homology"/>
<keyword evidence="7" id="KW-0813">Transport</keyword>
<evidence type="ECO:0000256" key="4">
    <source>
        <dbReference type="ARBA" id="ARBA00022692"/>
    </source>
</evidence>
<dbReference type="Proteomes" id="UP001495147">
    <property type="component" value="Unassembled WGS sequence"/>
</dbReference>
<reference evidence="9 10" key="1">
    <citation type="submission" date="2024-05" db="EMBL/GenBank/DDBJ databases">
        <title>Roseateles sp. DJS-2-20 16S ribosomal RNA gene Genome sequencing and assembly.</title>
        <authorList>
            <person name="Woo H."/>
        </authorList>
    </citation>
    <scope>NUCLEOTIDE SEQUENCE [LARGE SCALE GENOMIC DNA]</scope>
    <source>
        <strain evidence="9 10">DJS-2-20</strain>
    </source>
</reference>
<evidence type="ECO:0000313" key="9">
    <source>
        <dbReference type="EMBL" id="MEO3693056.1"/>
    </source>
</evidence>
<evidence type="ECO:0000256" key="1">
    <source>
        <dbReference type="ARBA" id="ARBA00004162"/>
    </source>
</evidence>
<dbReference type="EMBL" id="JBDPZD010000005">
    <property type="protein sequence ID" value="MEO3693056.1"/>
    <property type="molecule type" value="Genomic_DNA"/>
</dbReference>
<evidence type="ECO:0000256" key="5">
    <source>
        <dbReference type="ARBA" id="ARBA00022989"/>
    </source>
</evidence>
<comment type="similarity">
    <text evidence="2 7">Belongs to the ExbD/TolR family.</text>
</comment>
<keyword evidence="6 8" id="KW-0472">Membrane</keyword>